<dbReference type="Pfam" id="PF00270">
    <property type="entry name" value="DEAD"/>
    <property type="match status" value="1"/>
</dbReference>
<dbReference type="eggNOG" id="KOG0351">
    <property type="taxonomic scope" value="Eukaryota"/>
</dbReference>
<evidence type="ECO:0000313" key="8">
    <source>
        <dbReference type="Proteomes" id="UP000053927"/>
    </source>
</evidence>
<organism evidence="7 8">
    <name type="scientific">Stereum hirsutum (strain FP-91666)</name>
    <name type="common">White-rot fungus</name>
    <dbReference type="NCBI Taxonomy" id="721885"/>
    <lineage>
        <taxon>Eukaryota</taxon>
        <taxon>Fungi</taxon>
        <taxon>Dikarya</taxon>
        <taxon>Basidiomycota</taxon>
        <taxon>Agaricomycotina</taxon>
        <taxon>Agaricomycetes</taxon>
        <taxon>Russulales</taxon>
        <taxon>Stereaceae</taxon>
        <taxon>Stereum</taxon>
    </lineage>
</organism>
<comment type="catalytic activity">
    <reaction evidence="4">
        <text>Couples ATP hydrolysis with the unwinding of duplex DNA by translocating in the 3'-5' direction.</text>
        <dbReference type="EC" id="5.6.2.4"/>
    </reaction>
</comment>
<dbReference type="RefSeq" id="XP_007311059.1">
    <property type="nucleotide sequence ID" value="XM_007310997.1"/>
</dbReference>
<dbReference type="GO" id="GO:0009378">
    <property type="term" value="F:four-way junction helicase activity"/>
    <property type="evidence" value="ECO:0007669"/>
    <property type="project" value="TreeGrafter"/>
</dbReference>
<dbReference type="Proteomes" id="UP000053927">
    <property type="component" value="Unassembled WGS sequence"/>
</dbReference>
<name>R7RY79_STEHR</name>
<reference evidence="8" key="1">
    <citation type="journal article" date="2012" name="Science">
        <title>The Paleozoic origin of enzymatic lignin decomposition reconstructed from 31 fungal genomes.</title>
        <authorList>
            <person name="Floudas D."/>
            <person name="Binder M."/>
            <person name="Riley R."/>
            <person name="Barry K."/>
            <person name="Blanchette R.A."/>
            <person name="Henrissat B."/>
            <person name="Martinez A.T."/>
            <person name="Otillar R."/>
            <person name="Spatafora J.W."/>
            <person name="Yadav J.S."/>
            <person name="Aerts A."/>
            <person name="Benoit I."/>
            <person name="Boyd A."/>
            <person name="Carlson A."/>
            <person name="Copeland A."/>
            <person name="Coutinho P.M."/>
            <person name="de Vries R.P."/>
            <person name="Ferreira P."/>
            <person name="Findley K."/>
            <person name="Foster B."/>
            <person name="Gaskell J."/>
            <person name="Glotzer D."/>
            <person name="Gorecki P."/>
            <person name="Heitman J."/>
            <person name="Hesse C."/>
            <person name="Hori C."/>
            <person name="Igarashi K."/>
            <person name="Jurgens J.A."/>
            <person name="Kallen N."/>
            <person name="Kersten P."/>
            <person name="Kohler A."/>
            <person name="Kuees U."/>
            <person name="Kumar T.K.A."/>
            <person name="Kuo A."/>
            <person name="LaButti K."/>
            <person name="Larrondo L.F."/>
            <person name="Lindquist E."/>
            <person name="Ling A."/>
            <person name="Lombard V."/>
            <person name="Lucas S."/>
            <person name="Lundell T."/>
            <person name="Martin R."/>
            <person name="McLaughlin D.J."/>
            <person name="Morgenstern I."/>
            <person name="Morin E."/>
            <person name="Murat C."/>
            <person name="Nagy L.G."/>
            <person name="Nolan M."/>
            <person name="Ohm R.A."/>
            <person name="Patyshakuliyeva A."/>
            <person name="Rokas A."/>
            <person name="Ruiz-Duenas F.J."/>
            <person name="Sabat G."/>
            <person name="Salamov A."/>
            <person name="Samejima M."/>
            <person name="Schmutz J."/>
            <person name="Slot J.C."/>
            <person name="St John F."/>
            <person name="Stenlid J."/>
            <person name="Sun H."/>
            <person name="Sun S."/>
            <person name="Syed K."/>
            <person name="Tsang A."/>
            <person name="Wiebenga A."/>
            <person name="Young D."/>
            <person name="Pisabarro A."/>
            <person name="Eastwood D.C."/>
            <person name="Martin F."/>
            <person name="Cullen D."/>
            <person name="Grigoriev I.V."/>
            <person name="Hibbett D.S."/>
        </authorList>
    </citation>
    <scope>NUCLEOTIDE SEQUENCE [LARGE SCALE GENOMIC DNA]</scope>
    <source>
        <strain evidence="8">FP-91666</strain>
    </source>
</reference>
<dbReference type="InterPro" id="IPR014001">
    <property type="entry name" value="Helicase_ATP-bd"/>
</dbReference>
<dbReference type="PANTHER" id="PTHR13710:SF105">
    <property type="entry name" value="ATP-DEPENDENT DNA HELICASE Q1"/>
    <property type="match status" value="1"/>
</dbReference>
<dbReference type="GO" id="GO:0005694">
    <property type="term" value="C:chromosome"/>
    <property type="evidence" value="ECO:0007669"/>
    <property type="project" value="TreeGrafter"/>
</dbReference>
<evidence type="ECO:0000256" key="5">
    <source>
        <dbReference type="ARBA" id="ARBA00034808"/>
    </source>
</evidence>
<dbReference type="EMBL" id="JH687401">
    <property type="protein sequence ID" value="EIM79763.1"/>
    <property type="molecule type" value="Genomic_DNA"/>
</dbReference>
<gene>
    <name evidence="7" type="ORF">STEHIDRAFT_69050</name>
</gene>
<dbReference type="KEGG" id="shs:STEHIDRAFT_69050"/>
<protein>
    <recommendedName>
        <fullName evidence="5">DNA 3'-5' helicase</fullName>
        <ecNumber evidence="5">5.6.2.4</ecNumber>
    </recommendedName>
</protein>
<dbReference type="GeneID" id="18806499"/>
<dbReference type="SUPFAM" id="SSF52540">
    <property type="entry name" value="P-loop containing nucleoside triphosphate hydrolases"/>
    <property type="match status" value="1"/>
</dbReference>
<dbReference type="OMA" id="GWRVATH"/>
<dbReference type="EC" id="5.6.2.4" evidence="5"/>
<dbReference type="PROSITE" id="PS51192">
    <property type="entry name" value="HELICASE_ATP_BIND_1"/>
    <property type="match status" value="1"/>
</dbReference>
<dbReference type="GO" id="GO:0000724">
    <property type="term" value="P:double-strand break repair via homologous recombination"/>
    <property type="evidence" value="ECO:0007669"/>
    <property type="project" value="TreeGrafter"/>
</dbReference>
<dbReference type="GO" id="GO:0005524">
    <property type="term" value="F:ATP binding"/>
    <property type="evidence" value="ECO:0007669"/>
    <property type="project" value="InterPro"/>
</dbReference>
<keyword evidence="2" id="KW-0238">DNA-binding</keyword>
<comment type="similarity">
    <text evidence="1">Belongs to the helicase family. RecQ subfamily.</text>
</comment>
<dbReference type="GO" id="GO:0005737">
    <property type="term" value="C:cytoplasm"/>
    <property type="evidence" value="ECO:0007669"/>
    <property type="project" value="TreeGrafter"/>
</dbReference>
<feature type="domain" description="Helicase ATP-binding" evidence="6">
    <location>
        <begin position="1"/>
        <end position="145"/>
    </location>
</feature>
<proteinExistence type="inferred from homology"/>
<dbReference type="GO" id="GO:0043138">
    <property type="term" value="F:3'-5' DNA helicase activity"/>
    <property type="evidence" value="ECO:0007669"/>
    <property type="project" value="UniProtKB-EC"/>
</dbReference>
<evidence type="ECO:0000256" key="2">
    <source>
        <dbReference type="ARBA" id="ARBA00023125"/>
    </source>
</evidence>
<dbReference type="OrthoDB" id="3260945at2759"/>
<evidence type="ECO:0000256" key="1">
    <source>
        <dbReference type="ARBA" id="ARBA00005446"/>
    </source>
</evidence>
<keyword evidence="8" id="KW-1185">Reference proteome</keyword>
<evidence type="ECO:0000313" key="7">
    <source>
        <dbReference type="EMBL" id="EIM79763.1"/>
    </source>
</evidence>
<dbReference type="InterPro" id="IPR027417">
    <property type="entry name" value="P-loop_NTPase"/>
</dbReference>
<dbReference type="InterPro" id="IPR011545">
    <property type="entry name" value="DEAD/DEAH_box_helicase_dom"/>
</dbReference>
<evidence type="ECO:0000256" key="4">
    <source>
        <dbReference type="ARBA" id="ARBA00034617"/>
    </source>
</evidence>
<dbReference type="AlphaFoldDB" id="R7RY79"/>
<dbReference type="GO" id="GO:0003677">
    <property type="term" value="F:DNA binding"/>
    <property type="evidence" value="ECO:0007669"/>
    <property type="project" value="UniProtKB-KW"/>
</dbReference>
<dbReference type="PANTHER" id="PTHR13710">
    <property type="entry name" value="DNA HELICASE RECQ FAMILY MEMBER"/>
    <property type="match status" value="1"/>
</dbReference>
<evidence type="ECO:0000256" key="3">
    <source>
        <dbReference type="ARBA" id="ARBA00023235"/>
    </source>
</evidence>
<feature type="non-terminal residue" evidence="7">
    <location>
        <position position="212"/>
    </location>
</feature>
<dbReference type="Gene3D" id="3.40.50.300">
    <property type="entry name" value="P-loop containing nucleotide triphosphate hydrolases"/>
    <property type="match status" value="1"/>
</dbReference>
<evidence type="ECO:0000259" key="6">
    <source>
        <dbReference type="PROSITE" id="PS51192"/>
    </source>
</evidence>
<sequence>MISVVVEPTNLLEDDMSKGMAAKGITSVVINAEHLAREAKAGRDLWAEAKAGKFQVIALAPESLRKPQFIAMMNDENFRKRWKVADVDEAHLVSDWGPDFQSAYEDIWTLRALGPKHLTFVALSATLQPGRQTDRVFNKLGFVKGKYHLDRRDCERHNVNYIFREIRYAHTTHQFRDLDWLVPEHMTKASDVPKFILFSDTIETGHRIAVYL</sequence>
<accession>R7RY79</accession>
<keyword evidence="3" id="KW-0413">Isomerase</keyword>